<dbReference type="AlphaFoldDB" id="A0ABD2NUF4"/>
<gene>
    <name evidence="1" type="ORF">HHI36_005367</name>
</gene>
<proteinExistence type="predicted"/>
<keyword evidence="2" id="KW-1185">Reference proteome</keyword>
<organism evidence="1 2">
    <name type="scientific">Cryptolaemus montrouzieri</name>
    <dbReference type="NCBI Taxonomy" id="559131"/>
    <lineage>
        <taxon>Eukaryota</taxon>
        <taxon>Metazoa</taxon>
        <taxon>Ecdysozoa</taxon>
        <taxon>Arthropoda</taxon>
        <taxon>Hexapoda</taxon>
        <taxon>Insecta</taxon>
        <taxon>Pterygota</taxon>
        <taxon>Neoptera</taxon>
        <taxon>Endopterygota</taxon>
        <taxon>Coleoptera</taxon>
        <taxon>Polyphaga</taxon>
        <taxon>Cucujiformia</taxon>
        <taxon>Coccinelloidea</taxon>
        <taxon>Coccinellidae</taxon>
        <taxon>Scymninae</taxon>
        <taxon>Scymnini</taxon>
        <taxon>Cryptolaemus</taxon>
    </lineage>
</organism>
<evidence type="ECO:0000313" key="2">
    <source>
        <dbReference type="Proteomes" id="UP001516400"/>
    </source>
</evidence>
<reference evidence="1 2" key="1">
    <citation type="journal article" date="2021" name="BMC Biol.">
        <title>Horizontally acquired antibacterial genes associated with adaptive radiation of ladybird beetles.</title>
        <authorList>
            <person name="Li H.S."/>
            <person name="Tang X.F."/>
            <person name="Huang Y.H."/>
            <person name="Xu Z.Y."/>
            <person name="Chen M.L."/>
            <person name="Du X.Y."/>
            <person name="Qiu B.Y."/>
            <person name="Chen P.T."/>
            <person name="Zhang W."/>
            <person name="Slipinski A."/>
            <person name="Escalona H.E."/>
            <person name="Waterhouse R.M."/>
            <person name="Zwick A."/>
            <person name="Pang H."/>
        </authorList>
    </citation>
    <scope>NUCLEOTIDE SEQUENCE [LARGE SCALE GENOMIC DNA]</scope>
    <source>
        <strain evidence="1">SYSU2018</strain>
    </source>
</reference>
<name>A0ABD2NUF4_9CUCU</name>
<dbReference type="Proteomes" id="UP001516400">
    <property type="component" value="Unassembled WGS sequence"/>
</dbReference>
<sequence length="175" mass="20694">MDTKVLIMCFSENRLTENIEKEETNIHGYTCLRCDSESRRTCGVMIYVKQYLVDIMKTKNYHELPELPEYWKNEINSVKLWKMLKEIINKEAKNDITEIDFDRVVINDKALMARKLNDFYINSLKLLIDDIPKNIPTPSFHTSQMKCLDGFNTVTWSKLEEIVDKMKKTNSTDNR</sequence>
<accession>A0ABD2NUF4</accession>
<comment type="caution">
    <text evidence="1">The sequence shown here is derived from an EMBL/GenBank/DDBJ whole genome shotgun (WGS) entry which is preliminary data.</text>
</comment>
<dbReference type="EMBL" id="JABFTP020000144">
    <property type="protein sequence ID" value="KAL3282173.1"/>
    <property type="molecule type" value="Genomic_DNA"/>
</dbReference>
<protein>
    <submittedName>
        <fullName evidence="1">Uncharacterized protein</fullName>
    </submittedName>
</protein>
<evidence type="ECO:0000313" key="1">
    <source>
        <dbReference type="EMBL" id="KAL3282173.1"/>
    </source>
</evidence>